<keyword evidence="3" id="KW-0500">Molybdenum</keyword>
<dbReference type="SMART" id="SM00382">
    <property type="entry name" value="AAA"/>
    <property type="match status" value="1"/>
</dbReference>
<dbReference type="PROSITE" id="PS50893">
    <property type="entry name" value="ABC_TRANSPORTER_2"/>
    <property type="match status" value="1"/>
</dbReference>
<keyword evidence="2" id="KW-0813">Transport</keyword>
<keyword evidence="4" id="KW-0547">Nucleotide-binding</keyword>
<dbReference type="Gene3D" id="3.40.50.300">
    <property type="entry name" value="P-loop containing nucleotide triphosphate hydrolases"/>
    <property type="match status" value="1"/>
</dbReference>
<dbReference type="SUPFAM" id="SSF52540">
    <property type="entry name" value="P-loop containing nucleoside triphosphate hydrolases"/>
    <property type="match status" value="1"/>
</dbReference>
<dbReference type="AlphaFoldDB" id="A0A0A7LFX3"/>
<dbReference type="InterPro" id="IPR003593">
    <property type="entry name" value="AAA+_ATPase"/>
</dbReference>
<dbReference type="EC" id="7.3.2.6" evidence="8"/>
<dbReference type="GeneID" id="24818184"/>
<dbReference type="GO" id="GO:0005524">
    <property type="term" value="F:ATP binding"/>
    <property type="evidence" value="ECO:0007669"/>
    <property type="project" value="UniProtKB-KW"/>
</dbReference>
<name>A0A0A7LFX3_9ARCH</name>
<evidence type="ECO:0000256" key="6">
    <source>
        <dbReference type="ARBA" id="ARBA00038307"/>
    </source>
</evidence>
<gene>
    <name evidence="13" type="primary">malK2</name>
    <name evidence="13" type="ORF">Mpt1_c05150</name>
</gene>
<evidence type="ECO:0000256" key="9">
    <source>
        <dbReference type="ARBA" id="ARBA00041133"/>
    </source>
</evidence>
<dbReference type="CDD" id="cd03293">
    <property type="entry name" value="ABC_NrtD_SsuB_transporters"/>
    <property type="match status" value="1"/>
</dbReference>
<dbReference type="EMBL" id="CP010070">
    <property type="protein sequence ID" value="AIZ56406.1"/>
    <property type="molecule type" value="Genomic_DNA"/>
</dbReference>
<organism evidence="13 14">
    <name type="scientific">Candidatus Methanoplasma termitum</name>
    <dbReference type="NCBI Taxonomy" id="1577791"/>
    <lineage>
        <taxon>Archaea</taxon>
        <taxon>Methanobacteriati</taxon>
        <taxon>Thermoplasmatota</taxon>
        <taxon>Thermoplasmata</taxon>
        <taxon>Methanomassiliicoccales</taxon>
        <taxon>Methanomassiliicoccaceae</taxon>
        <taxon>Candidatus Methanoplasma</taxon>
    </lineage>
</organism>
<evidence type="ECO:0000256" key="8">
    <source>
        <dbReference type="ARBA" id="ARBA00039025"/>
    </source>
</evidence>
<dbReference type="InterPro" id="IPR003439">
    <property type="entry name" value="ABC_transporter-like_ATP-bd"/>
</dbReference>
<evidence type="ECO:0000256" key="4">
    <source>
        <dbReference type="ARBA" id="ARBA00022741"/>
    </source>
</evidence>
<keyword evidence="5" id="KW-0067">ATP-binding</keyword>
<proteinExistence type="inferred from homology"/>
<dbReference type="PROSITE" id="PS00211">
    <property type="entry name" value="ABC_TRANSPORTER_1"/>
    <property type="match status" value="1"/>
</dbReference>
<keyword evidence="13" id="KW-0378">Hydrolase</keyword>
<dbReference type="KEGG" id="mear:Mpt1_c05150"/>
<comment type="similarity">
    <text evidence="6">Belongs to the ABC transporter superfamily. Sulfate/tungstate importer (TC 3.A.1.6) family.</text>
</comment>
<dbReference type="Proteomes" id="UP000030787">
    <property type="component" value="Chromosome"/>
</dbReference>
<dbReference type="FunFam" id="3.40.50.300:FF:000425">
    <property type="entry name" value="Probable ABC transporter, ATP-binding subunit"/>
    <property type="match status" value="1"/>
</dbReference>
<dbReference type="PANTHER" id="PTHR42788">
    <property type="entry name" value="TAURINE IMPORT ATP-BINDING PROTEIN-RELATED"/>
    <property type="match status" value="1"/>
</dbReference>
<keyword evidence="14" id="KW-1185">Reference proteome</keyword>
<dbReference type="InterPro" id="IPR027417">
    <property type="entry name" value="P-loop_NTPase"/>
</dbReference>
<evidence type="ECO:0000259" key="12">
    <source>
        <dbReference type="PROSITE" id="PS50893"/>
    </source>
</evidence>
<reference evidence="13 14" key="1">
    <citation type="journal article" date="2014" name="Appl. Environ. Microbiol.">
        <title>Comparative Genome Analysis of 'Candidatus Methanoplasma termitum' Indicates a New Mode of Energy Metabolism in the Seventh Order of Methanogens.</title>
        <authorList>
            <person name="Lang K."/>
            <person name="Schuldes J."/>
            <person name="Klingl A."/>
            <person name="Poehlein A."/>
            <person name="Daniel R."/>
            <person name="Brune A."/>
        </authorList>
    </citation>
    <scope>NUCLEOTIDE SEQUENCE [LARGE SCALE GENOMIC DNA]</scope>
    <source>
        <strain evidence="14">Mpt1</strain>
    </source>
</reference>
<protein>
    <recommendedName>
        <fullName evidence="9">Molybdate/tungstate import ATP-binding protein WtpC</fullName>
        <ecNumber evidence="8">7.3.2.6</ecNumber>
    </recommendedName>
</protein>
<evidence type="ECO:0000256" key="7">
    <source>
        <dbReference type="ARBA" id="ARBA00038781"/>
    </source>
</evidence>
<dbReference type="PANTHER" id="PTHR42788:SF13">
    <property type="entry name" value="ALIPHATIC SULFONATES IMPORT ATP-BINDING PROTEIN SSUB"/>
    <property type="match status" value="1"/>
</dbReference>
<feature type="domain" description="ABC transporter" evidence="12">
    <location>
        <begin position="5"/>
        <end position="236"/>
    </location>
</feature>
<evidence type="ECO:0000256" key="5">
    <source>
        <dbReference type="ARBA" id="ARBA00022840"/>
    </source>
</evidence>
<accession>A0A0A7LFX3</accession>
<dbReference type="STRING" id="1577791.Mpt1_c05150"/>
<dbReference type="InterPro" id="IPR017871">
    <property type="entry name" value="ABC_transporter-like_CS"/>
</dbReference>
<dbReference type="GO" id="GO:0016887">
    <property type="term" value="F:ATP hydrolysis activity"/>
    <property type="evidence" value="ECO:0007669"/>
    <property type="project" value="InterPro"/>
</dbReference>
<evidence type="ECO:0000256" key="3">
    <source>
        <dbReference type="ARBA" id="ARBA00022505"/>
    </source>
</evidence>
<sequence length="254" mass="28635">MSGEIKLEYLSKVFKAEDKEVVALQDFNLEIKKGEIVTLVGPSGSGKTTILRLIAGLEEPTSGHILLNDVPITQPGADRGMVFQDFALFPWRTVRKNVEFGMEISKVPKAERRERAEKYIKLAGLENFIDSRVSELSGGMKQRVGIARALVGHPEVILMDEPFGSLDAQTRNIMQVQLLKIIENDDQTIVFVTHSVDEAVFLSDRIVILSKRPATIKEIIEIPWPRPRDRATPEFTALRKKILTELEKENVMEN</sequence>
<evidence type="ECO:0000256" key="11">
    <source>
        <dbReference type="ARBA" id="ARBA00057369"/>
    </source>
</evidence>
<comment type="subcellular location">
    <subcellularLocation>
        <location evidence="1">Cell membrane</location>
    </subcellularLocation>
</comment>
<dbReference type="GO" id="GO:1901238">
    <property type="term" value="F:ABC-type tungstate transporter activity"/>
    <property type="evidence" value="ECO:0007669"/>
    <property type="project" value="UniProtKB-EC"/>
</dbReference>
<evidence type="ECO:0000256" key="2">
    <source>
        <dbReference type="ARBA" id="ARBA00022448"/>
    </source>
</evidence>
<dbReference type="GO" id="GO:0005886">
    <property type="term" value="C:plasma membrane"/>
    <property type="evidence" value="ECO:0007669"/>
    <property type="project" value="UniProtKB-SubCell"/>
</dbReference>
<evidence type="ECO:0000256" key="1">
    <source>
        <dbReference type="ARBA" id="ARBA00004236"/>
    </source>
</evidence>
<comment type="function">
    <text evidence="11">Part of the ABC transporter complex WtpABC involved in molybdate/tungstate import. Responsible for energy coupling to the transport system.</text>
</comment>
<dbReference type="Pfam" id="PF00005">
    <property type="entry name" value="ABC_tran"/>
    <property type="match status" value="1"/>
</dbReference>
<evidence type="ECO:0000313" key="14">
    <source>
        <dbReference type="Proteomes" id="UP000030787"/>
    </source>
</evidence>
<dbReference type="RefSeq" id="WP_048111804.1">
    <property type="nucleotide sequence ID" value="NZ_CP010070.1"/>
</dbReference>
<dbReference type="HOGENOM" id="CLU_000604_1_22_2"/>
<evidence type="ECO:0000313" key="13">
    <source>
        <dbReference type="EMBL" id="AIZ56406.1"/>
    </source>
</evidence>
<evidence type="ECO:0000256" key="10">
    <source>
        <dbReference type="ARBA" id="ARBA00047936"/>
    </source>
</evidence>
<comment type="catalytic activity">
    <reaction evidence="10">
        <text>tungstate(in) + ATP + H2O = tungstate(out) + ADP + phosphate + H(+)</text>
        <dbReference type="Rhea" id="RHEA:35027"/>
        <dbReference type="ChEBI" id="CHEBI:15377"/>
        <dbReference type="ChEBI" id="CHEBI:15378"/>
        <dbReference type="ChEBI" id="CHEBI:30616"/>
        <dbReference type="ChEBI" id="CHEBI:43474"/>
        <dbReference type="ChEBI" id="CHEBI:46502"/>
        <dbReference type="ChEBI" id="CHEBI:456216"/>
        <dbReference type="EC" id="7.3.2.6"/>
    </reaction>
</comment>
<dbReference type="OrthoDB" id="10909at2157"/>
<dbReference type="InterPro" id="IPR050166">
    <property type="entry name" value="ABC_transporter_ATP-bind"/>
</dbReference>
<comment type="subunit">
    <text evidence="7">The complex is composed of two ATP-binding proteins (WtpC), two transmembrane proteins (WtpB) and a solute-binding protein (WtpA).</text>
</comment>